<evidence type="ECO:0000313" key="9">
    <source>
        <dbReference type="Proteomes" id="UP000469385"/>
    </source>
</evidence>
<keyword evidence="9" id="KW-1185">Reference proteome</keyword>
<evidence type="ECO:0000256" key="1">
    <source>
        <dbReference type="ARBA" id="ARBA00004651"/>
    </source>
</evidence>
<protein>
    <submittedName>
        <fullName evidence="8">MFS transporter</fullName>
    </submittedName>
</protein>
<sequence length="406" mass="41744">MGAADQLSARGPAPAHSGWLVANLVTQLAFGLLAMTACLPSMQEWPAQFDASQAAVQLTFSAFVATYGGMQLVYGALSDRVGRKPALVAGLLLAFAGSVAAALSRDLTMLVLSRALQGAGCAAGMVIARAMVQDLFTGPERTRVMALIGMSMGVCPPLAAVVGGQLHVRLGWQANFALVAVLSLLLLAAAWFGLPGPAPADGAPKARGPSPLAGYLRLAREPSFWLYVGLLATLTATFYSFLAGLPLVLAGYGVTPERLGWAIGCVPVAYIAGNYLTTRLARTQPERRIMNWGQALTIGALVLALALGLAGLRSPLAVVLPLLLLGIGHGLLVPPTLAGTVGVVPALAGSAAAVGGLAQQLVGAFGAFLVGLVPHQGHVNLVGLMLGWTLLGFACQLALRRLARLR</sequence>
<dbReference type="AlphaFoldDB" id="A0A6N8IMN3"/>
<feature type="transmembrane region" description="Helical" evidence="6">
    <location>
        <begin position="316"/>
        <end position="334"/>
    </location>
</feature>
<dbReference type="GO" id="GO:0022857">
    <property type="term" value="F:transmembrane transporter activity"/>
    <property type="evidence" value="ECO:0007669"/>
    <property type="project" value="InterPro"/>
</dbReference>
<dbReference type="PANTHER" id="PTHR43124:SF3">
    <property type="entry name" value="CHLORAMPHENICOL EFFLUX PUMP RV0191"/>
    <property type="match status" value="1"/>
</dbReference>
<dbReference type="Proteomes" id="UP000469385">
    <property type="component" value="Unassembled WGS sequence"/>
</dbReference>
<dbReference type="Pfam" id="PF07690">
    <property type="entry name" value="MFS_1"/>
    <property type="match status" value="1"/>
</dbReference>
<dbReference type="InterPro" id="IPR036259">
    <property type="entry name" value="MFS_trans_sf"/>
</dbReference>
<evidence type="ECO:0000256" key="2">
    <source>
        <dbReference type="ARBA" id="ARBA00022475"/>
    </source>
</evidence>
<dbReference type="InterPro" id="IPR011701">
    <property type="entry name" value="MFS"/>
</dbReference>
<feature type="transmembrane region" description="Helical" evidence="6">
    <location>
        <begin position="289"/>
        <end position="310"/>
    </location>
</feature>
<dbReference type="InterPro" id="IPR020846">
    <property type="entry name" value="MFS_dom"/>
</dbReference>
<evidence type="ECO:0000256" key="6">
    <source>
        <dbReference type="SAM" id="Phobius"/>
    </source>
</evidence>
<evidence type="ECO:0000256" key="4">
    <source>
        <dbReference type="ARBA" id="ARBA00022989"/>
    </source>
</evidence>
<name>A0A6N8IMN3_9BURK</name>
<evidence type="ECO:0000256" key="5">
    <source>
        <dbReference type="ARBA" id="ARBA00023136"/>
    </source>
</evidence>
<feature type="transmembrane region" description="Helical" evidence="6">
    <location>
        <begin position="379"/>
        <end position="399"/>
    </location>
</feature>
<evidence type="ECO:0000313" key="8">
    <source>
        <dbReference type="EMBL" id="MVQ28109.1"/>
    </source>
</evidence>
<feature type="transmembrane region" description="Helical" evidence="6">
    <location>
        <begin position="54"/>
        <end position="74"/>
    </location>
</feature>
<evidence type="ECO:0000259" key="7">
    <source>
        <dbReference type="PROSITE" id="PS50850"/>
    </source>
</evidence>
<feature type="transmembrane region" description="Helical" evidence="6">
    <location>
        <begin position="144"/>
        <end position="166"/>
    </location>
</feature>
<feature type="transmembrane region" description="Helical" evidence="6">
    <location>
        <begin position="115"/>
        <end position="132"/>
    </location>
</feature>
<dbReference type="EMBL" id="WSEL01000003">
    <property type="protein sequence ID" value="MVQ28109.1"/>
    <property type="molecule type" value="Genomic_DNA"/>
</dbReference>
<reference evidence="8 9" key="1">
    <citation type="submission" date="2019-12" db="EMBL/GenBank/DDBJ databases">
        <authorList>
            <person name="Huq M.A."/>
        </authorList>
    </citation>
    <scope>NUCLEOTIDE SEQUENCE [LARGE SCALE GENOMIC DNA]</scope>
    <source>
        <strain evidence="8 9">MAH-25</strain>
    </source>
</reference>
<keyword evidence="2" id="KW-1003">Cell membrane</keyword>
<gene>
    <name evidence="8" type="ORF">GON04_01510</name>
</gene>
<organism evidence="8 9">
    <name type="scientific">Ramlibacter pinisoli</name>
    <dbReference type="NCBI Taxonomy" id="2682844"/>
    <lineage>
        <taxon>Bacteria</taxon>
        <taxon>Pseudomonadati</taxon>
        <taxon>Pseudomonadota</taxon>
        <taxon>Betaproteobacteria</taxon>
        <taxon>Burkholderiales</taxon>
        <taxon>Comamonadaceae</taxon>
        <taxon>Ramlibacter</taxon>
    </lineage>
</organism>
<feature type="transmembrane region" description="Helical" evidence="6">
    <location>
        <begin position="20"/>
        <end position="42"/>
    </location>
</feature>
<feature type="transmembrane region" description="Helical" evidence="6">
    <location>
        <begin position="259"/>
        <end position="277"/>
    </location>
</feature>
<dbReference type="InterPro" id="IPR050189">
    <property type="entry name" value="MFS_Efflux_Transporters"/>
</dbReference>
<feature type="transmembrane region" description="Helical" evidence="6">
    <location>
        <begin position="224"/>
        <end position="253"/>
    </location>
</feature>
<dbReference type="GO" id="GO:0005886">
    <property type="term" value="C:plasma membrane"/>
    <property type="evidence" value="ECO:0007669"/>
    <property type="project" value="UniProtKB-SubCell"/>
</dbReference>
<comment type="subcellular location">
    <subcellularLocation>
        <location evidence="1">Cell membrane</location>
        <topology evidence="1">Multi-pass membrane protein</topology>
    </subcellularLocation>
</comment>
<dbReference type="Gene3D" id="1.20.1720.10">
    <property type="entry name" value="Multidrug resistance protein D"/>
    <property type="match status" value="1"/>
</dbReference>
<dbReference type="PANTHER" id="PTHR43124">
    <property type="entry name" value="PURINE EFFLUX PUMP PBUE"/>
    <property type="match status" value="1"/>
</dbReference>
<feature type="domain" description="Major facilitator superfamily (MFS) profile" evidence="7">
    <location>
        <begin position="19"/>
        <end position="406"/>
    </location>
</feature>
<feature type="transmembrane region" description="Helical" evidence="6">
    <location>
        <begin position="172"/>
        <end position="194"/>
    </location>
</feature>
<comment type="caution">
    <text evidence="8">The sequence shown here is derived from an EMBL/GenBank/DDBJ whole genome shotgun (WGS) entry which is preliminary data.</text>
</comment>
<keyword evidence="4 6" id="KW-1133">Transmembrane helix</keyword>
<feature type="transmembrane region" description="Helical" evidence="6">
    <location>
        <begin position="86"/>
        <end position="103"/>
    </location>
</feature>
<dbReference type="RefSeq" id="WP_157396251.1">
    <property type="nucleotide sequence ID" value="NZ_WSEL01000003.1"/>
</dbReference>
<accession>A0A6N8IMN3</accession>
<feature type="transmembrane region" description="Helical" evidence="6">
    <location>
        <begin position="346"/>
        <end position="373"/>
    </location>
</feature>
<keyword evidence="3 6" id="KW-0812">Transmembrane</keyword>
<dbReference type="SUPFAM" id="SSF103473">
    <property type="entry name" value="MFS general substrate transporter"/>
    <property type="match status" value="1"/>
</dbReference>
<evidence type="ECO:0000256" key="3">
    <source>
        <dbReference type="ARBA" id="ARBA00022692"/>
    </source>
</evidence>
<dbReference type="PROSITE" id="PS50850">
    <property type="entry name" value="MFS"/>
    <property type="match status" value="1"/>
</dbReference>
<keyword evidence="5 6" id="KW-0472">Membrane</keyword>
<proteinExistence type="predicted"/>